<accession>A0A812JMH1</accession>
<keyword evidence="3" id="KW-1185">Reference proteome</keyword>
<organism evidence="2 3">
    <name type="scientific">Symbiodinium pilosum</name>
    <name type="common">Dinoflagellate</name>
    <dbReference type="NCBI Taxonomy" id="2952"/>
    <lineage>
        <taxon>Eukaryota</taxon>
        <taxon>Sar</taxon>
        <taxon>Alveolata</taxon>
        <taxon>Dinophyceae</taxon>
        <taxon>Suessiales</taxon>
        <taxon>Symbiodiniaceae</taxon>
        <taxon>Symbiodinium</taxon>
    </lineage>
</organism>
<comment type="caution">
    <text evidence="2">The sequence shown here is derived from an EMBL/GenBank/DDBJ whole genome shotgun (WGS) entry which is preliminary data.</text>
</comment>
<protein>
    <submittedName>
        <fullName evidence="2">Pka-R2 protein</fullName>
    </submittedName>
</protein>
<gene>
    <name evidence="2" type="primary">Pka-R2</name>
    <name evidence="2" type="ORF">SPIL2461_LOCUS1999</name>
</gene>
<feature type="compositionally biased region" description="Basic and acidic residues" evidence="1">
    <location>
        <begin position="67"/>
        <end position="79"/>
    </location>
</feature>
<sequence length="237" mass="26379">MVEISYRFTFLDVLCEDEERAQDTRAGRALSEPPISHGHSWRSPEEAELFTYVRSLPIGISEQAPDATHRAWEPSEQPHPESITGEGSDLNVGSLGHPVLCKRPCMHVAAGRQCEAGAACDFCHLCDGQSMRLDKQQRRMVADMPKATFLHAALQLLQDKARNAHLCGPEAIFNILEDELRSGNQSRLHPPAELPRRLLRGLRHANFTAVASLAAQKCSEDGRTQMYEALQELRTAC</sequence>
<evidence type="ECO:0000256" key="1">
    <source>
        <dbReference type="SAM" id="MobiDB-lite"/>
    </source>
</evidence>
<evidence type="ECO:0000313" key="3">
    <source>
        <dbReference type="Proteomes" id="UP000649617"/>
    </source>
</evidence>
<name>A0A812JMH1_SYMPI</name>
<dbReference type="AlphaFoldDB" id="A0A812JMH1"/>
<evidence type="ECO:0000313" key="2">
    <source>
        <dbReference type="EMBL" id="CAE7206513.1"/>
    </source>
</evidence>
<reference evidence="2" key="1">
    <citation type="submission" date="2021-02" db="EMBL/GenBank/DDBJ databases">
        <authorList>
            <person name="Dougan E. K."/>
            <person name="Rhodes N."/>
            <person name="Thang M."/>
            <person name="Chan C."/>
        </authorList>
    </citation>
    <scope>NUCLEOTIDE SEQUENCE</scope>
</reference>
<dbReference type="EMBL" id="CAJNIZ010002122">
    <property type="protein sequence ID" value="CAE7206513.1"/>
    <property type="molecule type" value="Genomic_DNA"/>
</dbReference>
<dbReference type="OrthoDB" id="438970at2759"/>
<feature type="region of interest" description="Disordered" evidence="1">
    <location>
        <begin position="65"/>
        <end position="85"/>
    </location>
</feature>
<proteinExistence type="predicted"/>
<dbReference type="Proteomes" id="UP000649617">
    <property type="component" value="Unassembled WGS sequence"/>
</dbReference>